<dbReference type="GO" id="GO:0008270">
    <property type="term" value="F:zinc ion binding"/>
    <property type="evidence" value="ECO:0007669"/>
    <property type="project" value="InterPro"/>
</dbReference>
<organism evidence="8 9">
    <name type="scientific">Cutaneotrichosporon cavernicola</name>
    <dbReference type="NCBI Taxonomy" id="279322"/>
    <lineage>
        <taxon>Eukaryota</taxon>
        <taxon>Fungi</taxon>
        <taxon>Dikarya</taxon>
        <taxon>Basidiomycota</taxon>
        <taxon>Agaricomycotina</taxon>
        <taxon>Tremellomycetes</taxon>
        <taxon>Trichosporonales</taxon>
        <taxon>Trichosporonaceae</taxon>
        <taxon>Cutaneotrichosporon</taxon>
    </lineage>
</organism>
<gene>
    <name evidence="8" type="ORF">CcaverHIS019_0108130</name>
</gene>
<feature type="domain" description="Zn(2)-C6 fungal-type" evidence="7">
    <location>
        <begin position="127"/>
        <end position="157"/>
    </location>
</feature>
<keyword evidence="4" id="KW-0804">Transcription</keyword>
<keyword evidence="3" id="KW-0238">DNA-binding</keyword>
<dbReference type="RefSeq" id="XP_060453361.1">
    <property type="nucleotide sequence ID" value="XM_060604113.1"/>
</dbReference>
<dbReference type="KEGG" id="ccac:CcaHIS019_0108130"/>
<comment type="subcellular location">
    <subcellularLocation>
        <location evidence="1">Nucleus</location>
    </subcellularLocation>
</comment>
<dbReference type="InterPro" id="IPR051711">
    <property type="entry name" value="Stress_Response_Reg"/>
</dbReference>
<evidence type="ECO:0000313" key="8">
    <source>
        <dbReference type="EMBL" id="BEI88095.1"/>
    </source>
</evidence>
<dbReference type="SUPFAM" id="SSF57701">
    <property type="entry name" value="Zn2/Cys6 DNA-binding domain"/>
    <property type="match status" value="1"/>
</dbReference>
<dbReference type="Proteomes" id="UP001233271">
    <property type="component" value="Chromosome 1"/>
</dbReference>
<evidence type="ECO:0000256" key="3">
    <source>
        <dbReference type="ARBA" id="ARBA00023125"/>
    </source>
</evidence>
<feature type="compositionally biased region" description="Low complexity" evidence="6">
    <location>
        <begin position="261"/>
        <end position="278"/>
    </location>
</feature>
<feature type="region of interest" description="Disordered" evidence="6">
    <location>
        <begin position="259"/>
        <end position="290"/>
    </location>
</feature>
<dbReference type="GeneID" id="85491966"/>
<evidence type="ECO:0000256" key="6">
    <source>
        <dbReference type="SAM" id="MobiDB-lite"/>
    </source>
</evidence>
<feature type="compositionally biased region" description="Polar residues" evidence="6">
    <location>
        <begin position="281"/>
        <end position="290"/>
    </location>
</feature>
<dbReference type="InterPro" id="IPR001138">
    <property type="entry name" value="Zn2Cys6_DnaBD"/>
</dbReference>
<feature type="region of interest" description="Disordered" evidence="6">
    <location>
        <begin position="1"/>
        <end position="25"/>
    </location>
</feature>
<dbReference type="AlphaFoldDB" id="A0AA48I6R1"/>
<evidence type="ECO:0000256" key="2">
    <source>
        <dbReference type="ARBA" id="ARBA00023015"/>
    </source>
</evidence>
<dbReference type="GO" id="GO:0005634">
    <property type="term" value="C:nucleus"/>
    <property type="evidence" value="ECO:0007669"/>
    <property type="project" value="UniProtKB-SubCell"/>
</dbReference>
<dbReference type="GO" id="GO:0045944">
    <property type="term" value="P:positive regulation of transcription by RNA polymerase II"/>
    <property type="evidence" value="ECO:0007669"/>
    <property type="project" value="TreeGrafter"/>
</dbReference>
<dbReference type="GO" id="GO:0043565">
    <property type="term" value="F:sequence-specific DNA binding"/>
    <property type="evidence" value="ECO:0007669"/>
    <property type="project" value="TreeGrafter"/>
</dbReference>
<dbReference type="GO" id="GO:0000981">
    <property type="term" value="F:DNA-binding transcription factor activity, RNA polymerase II-specific"/>
    <property type="evidence" value="ECO:0007669"/>
    <property type="project" value="InterPro"/>
</dbReference>
<dbReference type="SMART" id="SM00066">
    <property type="entry name" value="GAL4"/>
    <property type="match status" value="1"/>
</dbReference>
<name>A0AA48I6R1_9TREE</name>
<dbReference type="InterPro" id="IPR036864">
    <property type="entry name" value="Zn2-C6_fun-type_DNA-bd_sf"/>
</dbReference>
<feature type="region of interest" description="Disordered" evidence="6">
    <location>
        <begin position="304"/>
        <end position="335"/>
    </location>
</feature>
<dbReference type="Gene3D" id="4.10.240.10">
    <property type="entry name" value="Zn(2)-C6 fungal-type DNA-binding domain"/>
    <property type="match status" value="1"/>
</dbReference>
<evidence type="ECO:0000256" key="1">
    <source>
        <dbReference type="ARBA" id="ARBA00004123"/>
    </source>
</evidence>
<dbReference type="PANTHER" id="PTHR47540">
    <property type="entry name" value="THIAMINE REPRESSIBLE GENES REGULATORY PROTEIN THI5"/>
    <property type="match status" value="1"/>
</dbReference>
<evidence type="ECO:0000256" key="5">
    <source>
        <dbReference type="ARBA" id="ARBA00023242"/>
    </source>
</evidence>
<dbReference type="Pfam" id="PF00172">
    <property type="entry name" value="Zn_clus"/>
    <property type="match status" value="1"/>
</dbReference>
<evidence type="ECO:0000256" key="4">
    <source>
        <dbReference type="ARBA" id="ARBA00023163"/>
    </source>
</evidence>
<evidence type="ECO:0000313" key="9">
    <source>
        <dbReference type="Proteomes" id="UP001233271"/>
    </source>
</evidence>
<dbReference type="CDD" id="cd00067">
    <property type="entry name" value="GAL4"/>
    <property type="match status" value="1"/>
</dbReference>
<dbReference type="EMBL" id="AP028212">
    <property type="protein sequence ID" value="BEI88095.1"/>
    <property type="molecule type" value="Genomic_DNA"/>
</dbReference>
<accession>A0AA48I6R1</accession>
<dbReference type="PANTHER" id="PTHR47540:SF6">
    <property type="entry name" value="ZN(II)2CYS6 TRANSCRIPTION FACTOR (EUROFUNG)"/>
    <property type="match status" value="1"/>
</dbReference>
<feature type="compositionally biased region" description="Basic and acidic residues" evidence="6">
    <location>
        <begin position="1"/>
        <end position="18"/>
    </location>
</feature>
<keyword evidence="9" id="KW-1185">Reference proteome</keyword>
<keyword evidence="5" id="KW-0539">Nucleus</keyword>
<sequence length="560" mass="60836">MDALDTHTQHQHQDHGSDENALAAAQAAQAAAIHLDLNALQAESHQHDFEHHLQQSDFGHTKNDGTPHTDVDVHGLEIPVEGQDDMSLAVNDHLTLALEQHTHTHTPHHVDTQRASPYNRPPSIRKACDLCHQAKQKCSGDRPSCTRCAQGGWSCVYAPRQRRRTVPKDQKQNLNLDARGGNPYGMLGKKRKLQRDGLSIADPMDMRLAMGMALDLSLDQEDEDEALLSLTEDQMIDSIAVDGYLDDLPLQTFVNNLPYNQPQSTATTTFTSSDFPDANDASYSSEMDQHTTSALRDAIFSLNESSNAGGQNDGPVDGPDGTDQQGMESLDGQGLDPHLALLDLSHAMPVEDGNNTGTDGTGELNLGSLGAQYGSGCPHVSLVPRILALLHQHPLEPKPGSNTPLSMYVFAPLSRALRLFHSIVQCQQCVTSPSQTLPQLSLLSRTTTILTYPVPPPPPNAAGQPSAQITVHGARLAMTGISEAIEQHIVGVIWDSWRASVREIFQAFERKAQEVIQQNAQLAAEQGGQPPPSSAETQRAGLMFQAMSRLVCAMNDVERD</sequence>
<proteinExistence type="predicted"/>
<feature type="region of interest" description="Disordered" evidence="6">
    <location>
        <begin position="164"/>
        <end position="189"/>
    </location>
</feature>
<protein>
    <recommendedName>
        <fullName evidence="7">Zn(2)-C6 fungal-type domain-containing protein</fullName>
    </recommendedName>
</protein>
<reference evidence="8" key="1">
    <citation type="journal article" date="2023" name="BMC Genomics">
        <title>Chromosome-level genome assemblies of Cutaneotrichosporon spp. (Trichosporonales, Basidiomycota) reveal imbalanced evolution between nucleotide sequences and chromosome synteny.</title>
        <authorList>
            <person name="Kobayashi Y."/>
            <person name="Kayamori A."/>
            <person name="Aoki K."/>
            <person name="Shiwa Y."/>
            <person name="Matsutani M."/>
            <person name="Fujita N."/>
            <person name="Sugita T."/>
            <person name="Iwasaki W."/>
            <person name="Tanaka N."/>
            <person name="Takashima M."/>
        </authorList>
    </citation>
    <scope>NUCLEOTIDE SEQUENCE</scope>
    <source>
        <strain evidence="8">HIS019</strain>
    </source>
</reference>
<feature type="region of interest" description="Disordered" evidence="6">
    <location>
        <begin position="47"/>
        <end position="69"/>
    </location>
</feature>
<dbReference type="PROSITE" id="PS50048">
    <property type="entry name" value="ZN2_CY6_FUNGAL_2"/>
    <property type="match status" value="1"/>
</dbReference>
<evidence type="ECO:0000259" key="7">
    <source>
        <dbReference type="PROSITE" id="PS50048"/>
    </source>
</evidence>
<keyword evidence="2" id="KW-0805">Transcription regulation</keyword>
<dbReference type="PROSITE" id="PS00463">
    <property type="entry name" value="ZN2_CY6_FUNGAL_1"/>
    <property type="match status" value="1"/>
</dbReference>